<name>A0ABM9E5V7_9HYPH</name>
<dbReference type="InterPro" id="IPR009057">
    <property type="entry name" value="Homeodomain-like_sf"/>
</dbReference>
<gene>
    <name evidence="4" type="ORF">MES5069_400111</name>
</gene>
<dbReference type="EMBL" id="CAKXZT010000136">
    <property type="protein sequence ID" value="CAH2404108.1"/>
    <property type="molecule type" value="Genomic_DNA"/>
</dbReference>
<evidence type="ECO:0000256" key="1">
    <source>
        <dbReference type="ARBA" id="ARBA00023125"/>
    </source>
</evidence>
<proteinExistence type="predicted"/>
<dbReference type="InterPro" id="IPR001647">
    <property type="entry name" value="HTH_TetR"/>
</dbReference>
<reference evidence="4 5" key="1">
    <citation type="submission" date="2022-03" db="EMBL/GenBank/DDBJ databases">
        <authorList>
            <person name="Brunel B."/>
        </authorList>
    </citation>
    <scope>NUCLEOTIDE SEQUENCE [LARGE SCALE GENOMIC DNA]</scope>
    <source>
        <strain evidence="4">STM5069sample</strain>
    </source>
</reference>
<dbReference type="SUPFAM" id="SSF46689">
    <property type="entry name" value="Homeodomain-like"/>
    <property type="match status" value="1"/>
</dbReference>
<keyword evidence="1 2" id="KW-0238">DNA-binding</keyword>
<dbReference type="PROSITE" id="PS50977">
    <property type="entry name" value="HTH_TETR_2"/>
    <property type="match status" value="1"/>
</dbReference>
<dbReference type="Pfam" id="PF00440">
    <property type="entry name" value="TetR_N"/>
    <property type="match status" value="1"/>
</dbReference>
<dbReference type="Gene3D" id="1.10.10.60">
    <property type="entry name" value="Homeodomain-like"/>
    <property type="match status" value="1"/>
</dbReference>
<accession>A0ABM9E5V7</accession>
<evidence type="ECO:0000256" key="2">
    <source>
        <dbReference type="PROSITE-ProRule" id="PRU00335"/>
    </source>
</evidence>
<dbReference type="Proteomes" id="UP001153050">
    <property type="component" value="Unassembled WGS sequence"/>
</dbReference>
<keyword evidence="5" id="KW-1185">Reference proteome</keyword>
<evidence type="ECO:0000313" key="5">
    <source>
        <dbReference type="Proteomes" id="UP001153050"/>
    </source>
</evidence>
<evidence type="ECO:0000313" key="4">
    <source>
        <dbReference type="EMBL" id="CAH2404108.1"/>
    </source>
</evidence>
<protein>
    <recommendedName>
        <fullName evidence="3">HTH tetR-type domain-containing protein</fullName>
    </recommendedName>
</protein>
<evidence type="ECO:0000259" key="3">
    <source>
        <dbReference type="PROSITE" id="PS50977"/>
    </source>
</evidence>
<organism evidence="4 5">
    <name type="scientific">Mesorhizobium escarrei</name>
    <dbReference type="NCBI Taxonomy" id="666018"/>
    <lineage>
        <taxon>Bacteria</taxon>
        <taxon>Pseudomonadati</taxon>
        <taxon>Pseudomonadota</taxon>
        <taxon>Alphaproteobacteria</taxon>
        <taxon>Hyphomicrobiales</taxon>
        <taxon>Phyllobacteriaceae</taxon>
        <taxon>Mesorhizobium</taxon>
    </lineage>
</organism>
<sequence length="232" mass="24597">MPGDAHHCALVPCRAPRHRPIRTSTSSGKPLGSMISVATVPHPNNAKPTNTRSFHGAAAGPSKEEWVGAGLAALIEGGIESVRIERLAVSLGVSKGPFYWRFKNRDELLKAIIEFWMRDFTTLLIDQTRDGARTIGCTRRSVFGSANGVRGRCAGRVSFAGLGCTGSNAQGCSGGSRCGSYRSLDQRVCSSGRSTAIGRTVGQSGLRCSSRVLYASPIHSGIGGRRIILNRG</sequence>
<comment type="caution">
    <text evidence="4">The sequence shown here is derived from an EMBL/GenBank/DDBJ whole genome shotgun (WGS) entry which is preliminary data.</text>
</comment>
<feature type="domain" description="HTH tetR-type" evidence="3">
    <location>
        <begin position="60"/>
        <end position="120"/>
    </location>
</feature>
<feature type="DNA-binding region" description="H-T-H motif" evidence="2">
    <location>
        <begin position="83"/>
        <end position="102"/>
    </location>
</feature>